<keyword evidence="5" id="KW-1185">Reference proteome</keyword>
<feature type="domain" description="tRNA(Ile)-lysidine/2-thiocytidine synthase N-terminal" evidence="3">
    <location>
        <begin position="1016"/>
        <end position="1200"/>
    </location>
</feature>
<dbReference type="GO" id="GO:0016740">
    <property type="term" value="F:transferase activity"/>
    <property type="evidence" value="ECO:0007669"/>
    <property type="project" value="UniProtKB-ARBA"/>
</dbReference>
<feature type="region of interest" description="Disordered" evidence="1">
    <location>
        <begin position="618"/>
        <end position="642"/>
    </location>
</feature>
<dbReference type="Gene3D" id="3.40.640.10">
    <property type="entry name" value="Type I PLP-dependent aspartate aminotransferase-like (Major domain)"/>
    <property type="match status" value="1"/>
</dbReference>
<evidence type="ECO:0000259" key="3">
    <source>
        <dbReference type="Pfam" id="PF01171"/>
    </source>
</evidence>
<evidence type="ECO:0000256" key="1">
    <source>
        <dbReference type="SAM" id="MobiDB-lite"/>
    </source>
</evidence>
<dbReference type="Pfam" id="PF00266">
    <property type="entry name" value="Aminotran_5"/>
    <property type="match status" value="1"/>
</dbReference>
<feature type="compositionally biased region" description="Polar residues" evidence="1">
    <location>
        <begin position="898"/>
        <end position="920"/>
    </location>
</feature>
<dbReference type="SUPFAM" id="SSF52402">
    <property type="entry name" value="Adenine nucleotide alpha hydrolases-like"/>
    <property type="match status" value="1"/>
</dbReference>
<dbReference type="InterPro" id="IPR014729">
    <property type="entry name" value="Rossmann-like_a/b/a_fold"/>
</dbReference>
<protein>
    <submittedName>
        <fullName evidence="4">Uncharacterized protein</fullName>
    </submittedName>
</protein>
<dbReference type="Pfam" id="PF01171">
    <property type="entry name" value="ATP_bind_3"/>
    <property type="match status" value="1"/>
</dbReference>
<dbReference type="SUPFAM" id="SSF53383">
    <property type="entry name" value="PLP-dependent transferases"/>
    <property type="match status" value="1"/>
</dbReference>
<evidence type="ECO:0000259" key="2">
    <source>
        <dbReference type="Pfam" id="PF00266"/>
    </source>
</evidence>
<evidence type="ECO:0000313" key="5">
    <source>
        <dbReference type="Proteomes" id="UP001329430"/>
    </source>
</evidence>
<feature type="region of interest" description="Disordered" evidence="1">
    <location>
        <begin position="825"/>
        <end position="853"/>
    </location>
</feature>
<accession>A0AAN7VEQ4</accession>
<sequence>MTSTTTIRKSYGNRKLYTFPEDYPLRFVKTKTSANYSNVPKKIEDVAKLLKYIDDNIVGKNNAFLGPFGRRKVVFCDYIASGRSLQFIEEYILREVLPCFGNTWSTTNITTIQTSLFRQEAREIIKNAVNASEEDMVIFTDNGCVGAIQKMINSLDLIEPPIIFTAHNEDYDHLKLWQEAGATVLKIAETKEGFLDLNDLEQQLRIQCSTGRPLIGLFPVASNITGIIADDVATTLLLHQYGALSFWDYNFAAPSIVIDLNPLVTGVKENSVRKDAIYFSVHKFAGGVQTPGVLIMRKSLFKDPEDLSTGFFDPYNRNICFELHEERNATQVVESIRAGLVMQLKETVTTNVILHRQDKITKQMMQHIRTIPEILLLGNRSPALKRLPIFSFMVRHPRGTFLHHNFVCAVLNDIFGIQARAGCANSGSYTQDLLGIDQNLADQYENIILEDFSLHVSTHNSALQLLRPGFTRISLPYFINDSELAFIMEAIKMVATEGWKLLPQYIVDLETGEWRHYSNSISKDRKWLGSIRYVDGKMTMNERRISGPGLFPQNYSDCLQTARNLFNRARKTANRNPYPNQGIHFDSKGEQLRWFMLPQEAQELLTANSQNVKHSLPFDPMHYSGSKRHNNKQGKQSFSPMSGLQARHYSLTAIDDPHIDRSASPLPYYVPDQFHQSMDHPPHFAVGESVSSTIFHPLSNVYHRERCLSLGDSMLVAPFPPPQTLSPQPSTSLGVTNLRRRNCSCSSQTDVHSLDSDFNMSPAQSLNMLCATSTNDCSLLGRASPAQTADLRAYVNEISKELATSIKYEIREVINKVEDVLESTDNIDGGNKSHFANDRYGSGSEDGRSDSISANEVAEYLEKVSREMANEVKSEIRDVVSAVDVFITPENQERHTFSRASSVGDSDKQNSNGSQKNLASESFDIVPTKFGNGSYEEQDKTRTKLLTSAVTSVSSQDSGINLSFQEQDSLTHEIGKKVKEQHREGDQENRLPVPKNIWQPTIEAVEEYKMIRDGDKVMVCLSGRKDSLSLLHTLLQYQAHVQSKGIIFNLGAITIDPDSTGCDPCVLIPHLKQLGVNYVVEEHTDSDLDLQPVQENFYSFCTPNKRHRLYSTAKSCGYNVLAIGQHLDDLCESFILSIFHTGKIKSLNAHYFVRDHELRIIRPLVYVREKAIKQFVISHRLPINLESNQFDNTTKQRLRAKQMLAQQEILYPKLYENIKAAMNTIMGFHLQDKNKVDGSEGETDEESVIIRE</sequence>
<dbReference type="Proteomes" id="UP001329430">
    <property type="component" value="Chromosome 5"/>
</dbReference>
<feature type="compositionally biased region" description="Polar residues" evidence="1">
    <location>
        <begin position="633"/>
        <end position="642"/>
    </location>
</feature>
<dbReference type="InterPro" id="IPR015422">
    <property type="entry name" value="PyrdxlP-dep_Trfase_small"/>
</dbReference>
<organism evidence="4 5">
    <name type="scientific">Pyrocoelia pectoralis</name>
    <dbReference type="NCBI Taxonomy" id="417401"/>
    <lineage>
        <taxon>Eukaryota</taxon>
        <taxon>Metazoa</taxon>
        <taxon>Ecdysozoa</taxon>
        <taxon>Arthropoda</taxon>
        <taxon>Hexapoda</taxon>
        <taxon>Insecta</taxon>
        <taxon>Pterygota</taxon>
        <taxon>Neoptera</taxon>
        <taxon>Endopterygota</taxon>
        <taxon>Coleoptera</taxon>
        <taxon>Polyphaga</taxon>
        <taxon>Elateriformia</taxon>
        <taxon>Elateroidea</taxon>
        <taxon>Lampyridae</taxon>
        <taxon>Lampyrinae</taxon>
        <taxon>Pyrocoelia</taxon>
    </lineage>
</organism>
<comment type="caution">
    <text evidence="4">The sequence shown here is derived from an EMBL/GenBank/DDBJ whole genome shotgun (WGS) entry which is preliminary data.</text>
</comment>
<dbReference type="InterPro" id="IPR015424">
    <property type="entry name" value="PyrdxlP-dep_Trfase"/>
</dbReference>
<dbReference type="InterPro" id="IPR015421">
    <property type="entry name" value="PyrdxlP-dep_Trfase_major"/>
</dbReference>
<dbReference type="CDD" id="cd24138">
    <property type="entry name" value="TtcA-like"/>
    <property type="match status" value="1"/>
</dbReference>
<dbReference type="EMBL" id="JAVRBK010000005">
    <property type="protein sequence ID" value="KAK5644216.1"/>
    <property type="molecule type" value="Genomic_DNA"/>
</dbReference>
<dbReference type="AlphaFoldDB" id="A0AAN7VEQ4"/>
<dbReference type="Gene3D" id="3.40.50.620">
    <property type="entry name" value="HUPs"/>
    <property type="match status" value="1"/>
</dbReference>
<name>A0AAN7VEQ4_9COLE</name>
<reference evidence="4 5" key="1">
    <citation type="journal article" date="2024" name="Insects">
        <title>An Improved Chromosome-Level Genome Assembly of the Firefly Pyrocoelia pectoralis.</title>
        <authorList>
            <person name="Fu X."/>
            <person name="Meyer-Rochow V.B."/>
            <person name="Ballantyne L."/>
            <person name="Zhu X."/>
        </authorList>
    </citation>
    <scope>NUCLEOTIDE SEQUENCE [LARGE SCALE GENOMIC DNA]</scope>
    <source>
        <strain evidence="4">XCY_ONT2</strain>
    </source>
</reference>
<dbReference type="PANTHER" id="PTHR43686:SF1">
    <property type="entry name" value="AMINOTRAN_5 DOMAIN-CONTAINING PROTEIN"/>
    <property type="match status" value="1"/>
</dbReference>
<dbReference type="Gene3D" id="3.90.1150.10">
    <property type="entry name" value="Aspartate Aminotransferase, domain 1"/>
    <property type="match status" value="1"/>
</dbReference>
<feature type="region of interest" description="Disordered" evidence="1">
    <location>
        <begin position="894"/>
        <end position="923"/>
    </location>
</feature>
<gene>
    <name evidence="4" type="ORF">RI129_008061</name>
</gene>
<feature type="domain" description="Aminotransferase class V" evidence="2">
    <location>
        <begin position="101"/>
        <end position="423"/>
    </location>
</feature>
<dbReference type="InterPro" id="IPR011063">
    <property type="entry name" value="TilS/TtcA_N"/>
</dbReference>
<evidence type="ECO:0000313" key="4">
    <source>
        <dbReference type="EMBL" id="KAK5644216.1"/>
    </source>
</evidence>
<dbReference type="PANTHER" id="PTHR43686">
    <property type="entry name" value="SULFURTRANSFERASE-RELATED"/>
    <property type="match status" value="1"/>
</dbReference>
<proteinExistence type="predicted"/>
<dbReference type="InterPro" id="IPR000192">
    <property type="entry name" value="Aminotrans_V_dom"/>
</dbReference>